<accession>A0A4P6MLY9</accession>
<dbReference type="AlphaFoldDB" id="A0A4P6MLY9"/>
<dbReference type="Proteomes" id="UP000289326">
    <property type="component" value="Chromosome"/>
</dbReference>
<evidence type="ECO:0000313" key="3">
    <source>
        <dbReference type="Proteomes" id="UP000289326"/>
    </source>
</evidence>
<organism evidence="2 3">
    <name type="scientific">Mycoplasmopsis phocirhinis</name>
    <dbReference type="NCBI Taxonomy" id="142650"/>
    <lineage>
        <taxon>Bacteria</taxon>
        <taxon>Bacillati</taxon>
        <taxon>Mycoplasmatota</taxon>
        <taxon>Mycoplasmoidales</taxon>
        <taxon>Metamycoplasmataceae</taxon>
        <taxon>Mycoplasmopsis</taxon>
    </lineage>
</organism>
<dbReference type="EMBL" id="CP034841">
    <property type="protein sequence ID" value="QBF34488.1"/>
    <property type="molecule type" value="Genomic_DNA"/>
</dbReference>
<keyword evidence="1" id="KW-1133">Transmembrane helix</keyword>
<keyword evidence="1" id="KW-0472">Membrane</keyword>
<keyword evidence="1" id="KW-0812">Transmembrane</keyword>
<feature type="transmembrane region" description="Helical" evidence="1">
    <location>
        <begin position="14"/>
        <end position="35"/>
    </location>
</feature>
<evidence type="ECO:0008006" key="4">
    <source>
        <dbReference type="Google" id="ProtNLM"/>
    </source>
</evidence>
<protein>
    <recommendedName>
        <fullName evidence="4">RDD domain-containing protein</fullName>
    </recommendedName>
</protein>
<feature type="transmembrane region" description="Helical" evidence="1">
    <location>
        <begin position="94"/>
        <end position="119"/>
    </location>
</feature>
<dbReference type="OrthoDB" id="399320at2"/>
<name>A0A4P6MLY9_9BACT</name>
<evidence type="ECO:0000256" key="1">
    <source>
        <dbReference type="SAM" id="Phobius"/>
    </source>
</evidence>
<gene>
    <name evidence="2" type="ORF">EG856_00900</name>
</gene>
<feature type="transmembrane region" description="Helical" evidence="1">
    <location>
        <begin position="144"/>
        <end position="169"/>
    </location>
</feature>
<dbReference type="KEGG" id="mphi:EG856_00900"/>
<sequence length="220" mass="26005">MKFLHKNVSFWRRFASNLIDFFIFVSLIIGLWKILNFNSTNNEIKIASWYTFLIFSWLISLNLFVVIPFFWNYRSLGLILTRLQILIKTKKNKLVKCLIIYGFNFGFYSLIILIMLVGIQTSQIQNLYVQNISALNNLDLNLVFIARIISVLTGVWTLLILLNYALILATKKHSGLFEKIFSYRVVYIKHFNQNDKFNQIKLVPFKTKKVEIIFREVDND</sequence>
<reference evidence="2 3" key="1">
    <citation type="submission" date="2019-01" db="EMBL/GenBank/DDBJ databases">
        <title>Complete sequence and annotation of the Mycoplasma phocirhinis strain 852T genome.</title>
        <authorList>
            <person name="Frasca S.Jr."/>
            <person name="Kutish G.F."/>
            <person name="Castellanos Gell J."/>
            <person name="Michaels D.L."/>
            <person name="Brown D.R."/>
        </authorList>
    </citation>
    <scope>NUCLEOTIDE SEQUENCE [LARGE SCALE GENOMIC DNA]</scope>
    <source>
        <strain evidence="2 3">852</strain>
    </source>
</reference>
<proteinExistence type="predicted"/>
<dbReference type="RefSeq" id="WP_130429266.1">
    <property type="nucleotide sequence ID" value="NZ_CP034841.1"/>
</dbReference>
<keyword evidence="3" id="KW-1185">Reference proteome</keyword>
<evidence type="ECO:0000313" key="2">
    <source>
        <dbReference type="EMBL" id="QBF34488.1"/>
    </source>
</evidence>
<feature type="transmembrane region" description="Helical" evidence="1">
    <location>
        <begin position="47"/>
        <end position="73"/>
    </location>
</feature>